<dbReference type="STRING" id="471853.Bcav_1726"/>
<dbReference type="InterPro" id="IPR036390">
    <property type="entry name" value="WH_DNA-bd_sf"/>
</dbReference>
<dbReference type="GO" id="GO:0003700">
    <property type="term" value="F:DNA-binding transcription factor activity"/>
    <property type="evidence" value="ECO:0007669"/>
    <property type="project" value="InterPro"/>
</dbReference>
<sequence>MAQDPPEQATNTVAMLGQAYSLLGFRIVDGVVGAGFPQKPSHSAVFAQIRPEGSRLTDLARGANMTPQAMGELVDELEDLGYVERRPDPTDRRAKLITLTPRGSECIAAGISTIQGIEERITRVLGPRGHAELRRLISELLAAD</sequence>
<dbReference type="Gene3D" id="1.10.10.10">
    <property type="entry name" value="Winged helix-like DNA-binding domain superfamily/Winged helix DNA-binding domain"/>
    <property type="match status" value="1"/>
</dbReference>
<accession>C5C469</accession>
<dbReference type="eggNOG" id="COG1846">
    <property type="taxonomic scope" value="Bacteria"/>
</dbReference>
<evidence type="ECO:0000256" key="1">
    <source>
        <dbReference type="ARBA" id="ARBA00023015"/>
    </source>
</evidence>
<dbReference type="InterPro" id="IPR039422">
    <property type="entry name" value="MarR/SlyA-like"/>
</dbReference>
<dbReference type="GO" id="GO:0006950">
    <property type="term" value="P:response to stress"/>
    <property type="evidence" value="ECO:0007669"/>
    <property type="project" value="TreeGrafter"/>
</dbReference>
<dbReference type="InterPro" id="IPR036388">
    <property type="entry name" value="WH-like_DNA-bd_sf"/>
</dbReference>
<evidence type="ECO:0000259" key="4">
    <source>
        <dbReference type="PROSITE" id="PS50995"/>
    </source>
</evidence>
<dbReference type="HOGENOM" id="CLU_083287_7_1_11"/>
<dbReference type="KEGG" id="bcv:Bcav_1726"/>
<dbReference type="RefSeq" id="WP_015882222.1">
    <property type="nucleotide sequence ID" value="NC_012669.1"/>
</dbReference>
<proteinExistence type="predicted"/>
<dbReference type="PRINTS" id="PR00598">
    <property type="entry name" value="HTHMARR"/>
</dbReference>
<dbReference type="Pfam" id="PF12802">
    <property type="entry name" value="MarR_2"/>
    <property type="match status" value="1"/>
</dbReference>
<dbReference type="EMBL" id="CP001618">
    <property type="protein sequence ID" value="ACQ79982.1"/>
    <property type="molecule type" value="Genomic_DNA"/>
</dbReference>
<dbReference type="PANTHER" id="PTHR33164">
    <property type="entry name" value="TRANSCRIPTIONAL REGULATOR, MARR FAMILY"/>
    <property type="match status" value="1"/>
</dbReference>
<keyword evidence="6" id="KW-1185">Reference proteome</keyword>
<feature type="domain" description="HTH marR-type" evidence="4">
    <location>
        <begin position="9"/>
        <end position="142"/>
    </location>
</feature>
<evidence type="ECO:0000256" key="2">
    <source>
        <dbReference type="ARBA" id="ARBA00023125"/>
    </source>
</evidence>
<dbReference type="OrthoDB" id="122135at2"/>
<evidence type="ECO:0000313" key="6">
    <source>
        <dbReference type="Proteomes" id="UP000007962"/>
    </source>
</evidence>
<protein>
    <submittedName>
        <fullName evidence="5">Transcriptional regulator, MarR family</fullName>
    </submittedName>
</protein>
<gene>
    <name evidence="5" type="ordered locus">Bcav_1726</name>
</gene>
<dbReference type="PROSITE" id="PS50995">
    <property type="entry name" value="HTH_MARR_2"/>
    <property type="match status" value="1"/>
</dbReference>
<keyword evidence="2" id="KW-0238">DNA-binding</keyword>
<dbReference type="PROSITE" id="PS01117">
    <property type="entry name" value="HTH_MARR_1"/>
    <property type="match status" value="1"/>
</dbReference>
<evidence type="ECO:0000256" key="3">
    <source>
        <dbReference type="ARBA" id="ARBA00023163"/>
    </source>
</evidence>
<dbReference type="InterPro" id="IPR000835">
    <property type="entry name" value="HTH_MarR-typ"/>
</dbReference>
<dbReference type="PANTHER" id="PTHR33164:SF43">
    <property type="entry name" value="HTH-TYPE TRANSCRIPTIONAL REPRESSOR YETL"/>
    <property type="match status" value="1"/>
</dbReference>
<keyword evidence="3" id="KW-0804">Transcription</keyword>
<dbReference type="GO" id="GO:0003677">
    <property type="term" value="F:DNA binding"/>
    <property type="evidence" value="ECO:0007669"/>
    <property type="project" value="UniProtKB-KW"/>
</dbReference>
<keyword evidence="1" id="KW-0805">Transcription regulation</keyword>
<name>C5C469_BEUC1</name>
<organism evidence="5 6">
    <name type="scientific">Beutenbergia cavernae (strain ATCC BAA-8 / DSM 12333 / CCUG 43141 / JCM 11478 / NBRC 16432 / NCIMB 13614 / HKI 0122)</name>
    <dbReference type="NCBI Taxonomy" id="471853"/>
    <lineage>
        <taxon>Bacteria</taxon>
        <taxon>Bacillati</taxon>
        <taxon>Actinomycetota</taxon>
        <taxon>Actinomycetes</taxon>
        <taxon>Micrococcales</taxon>
        <taxon>Beutenbergiaceae</taxon>
        <taxon>Beutenbergia</taxon>
    </lineage>
</organism>
<dbReference type="SUPFAM" id="SSF46785">
    <property type="entry name" value="Winged helix' DNA-binding domain"/>
    <property type="match status" value="1"/>
</dbReference>
<evidence type="ECO:0000313" key="5">
    <source>
        <dbReference type="EMBL" id="ACQ79982.1"/>
    </source>
</evidence>
<dbReference type="AlphaFoldDB" id="C5C469"/>
<dbReference type="InterPro" id="IPR023187">
    <property type="entry name" value="Tscrpt_reg_MarR-type_CS"/>
</dbReference>
<dbReference type="SMART" id="SM00347">
    <property type="entry name" value="HTH_MARR"/>
    <property type="match status" value="1"/>
</dbReference>
<reference evidence="5 6" key="1">
    <citation type="journal article" date="2009" name="Stand. Genomic Sci.">
        <title>Complete genome sequence of Beutenbergia cavernae type strain (HKI 0122).</title>
        <authorList>
            <person name="Land M."/>
            <person name="Pukall R."/>
            <person name="Abt B."/>
            <person name="Goker M."/>
            <person name="Rohde M."/>
            <person name="Glavina Del Rio T."/>
            <person name="Tice H."/>
            <person name="Copeland A."/>
            <person name="Cheng J.F."/>
            <person name="Lucas S."/>
            <person name="Chen F."/>
            <person name="Nolan M."/>
            <person name="Bruce D."/>
            <person name="Goodwin L."/>
            <person name="Pitluck S."/>
            <person name="Ivanova N."/>
            <person name="Mavromatis K."/>
            <person name="Ovchinnikova G."/>
            <person name="Pati A."/>
            <person name="Chen A."/>
            <person name="Palaniappan K."/>
            <person name="Hauser L."/>
            <person name="Chang Y.J."/>
            <person name="Jefferies C.C."/>
            <person name="Saunders E."/>
            <person name="Brettin T."/>
            <person name="Detter J.C."/>
            <person name="Han C."/>
            <person name="Chain P."/>
            <person name="Bristow J."/>
            <person name="Eisen J.A."/>
            <person name="Markowitz V."/>
            <person name="Hugenholtz P."/>
            <person name="Kyrpides N.C."/>
            <person name="Klenk H.P."/>
            <person name="Lapidus A."/>
        </authorList>
    </citation>
    <scope>NUCLEOTIDE SEQUENCE [LARGE SCALE GENOMIC DNA]</scope>
    <source>
        <strain evidence="6">ATCC BAA-8 / DSM 12333 / NBRC 16432</strain>
    </source>
</reference>
<dbReference type="Proteomes" id="UP000007962">
    <property type="component" value="Chromosome"/>
</dbReference>